<accession>S3DD98</accession>
<dbReference type="GeneID" id="19469820"/>
<dbReference type="Proteomes" id="UP000016922">
    <property type="component" value="Unassembled WGS sequence"/>
</dbReference>
<dbReference type="RefSeq" id="XP_008078066.1">
    <property type="nucleotide sequence ID" value="XM_008079875.1"/>
</dbReference>
<dbReference type="OrthoDB" id="5431013at2759"/>
<dbReference type="InterPro" id="IPR039327">
    <property type="entry name" value="CON7-like"/>
</dbReference>
<dbReference type="EMBL" id="KE145355">
    <property type="protein sequence ID" value="EPE35079.1"/>
    <property type="molecule type" value="Genomic_DNA"/>
</dbReference>
<dbReference type="PANTHER" id="PTHR36167:SF4">
    <property type="entry name" value="FUNGAL N-TERMINAL DOMAIN-CONTAINING PROTEIN"/>
    <property type="match status" value="1"/>
</dbReference>
<dbReference type="GO" id="GO:0006355">
    <property type="term" value="P:regulation of DNA-templated transcription"/>
    <property type="evidence" value="ECO:0007669"/>
    <property type="project" value="InterPro"/>
</dbReference>
<evidence type="ECO:0000256" key="1">
    <source>
        <dbReference type="SAM" id="MobiDB-lite"/>
    </source>
</evidence>
<sequence length="641" mass="71109">MAEAIGLGASLLGIAAAGAKVVTTLRVFLTSYTSADQKTSDLSTDVSLTASILTELATTVQEYEVEFRLKVDNFNKAKEICERNFNLLRKAIKEAKKSINREETGTNSSNNRKDSMSAWEKLKFALGGEANFKELAASAETSKSNLQLLLDSVNLLILKKLSKKNLLNEDQSEDLKLLVLHLPFLIKELHQAGLVQVFSKSNPNKVAFGGAATVPEKVPISTSENEPIASSSNKALLPQRLATASKRDPAAPIETQKDNETKMTKVHSQSRDQSQTFENMIGDREKASELERVETKASQKVKERHTVPEAIYESWLYTHRLNVLPTTYHLCGLCVTTYRPFHDLGRSPILHSFVPLSIDQAKLQKEVASFISKGLKTPDPGRASKLLFGMPSPIHNSVHSFVINRTTHPKYEWTLAAFIDQTPKASMFSRRQKVTKITQLALILRSAPRPLSENGLHNLKITYDPWLQIHHQPLTEPYGFPSELPFGVPPEPPSGWARGRGGRKGEPLEPLQADLGSGSSDSSKELVSITDDEQSVHRSGSPSVHESSRRGRRLGSSSSTSSEIYHADQHIPKRSKAKRRGSKAERAPDGHKEIRTDTENNSSQGSENVDMEEEEKDLVEQEEAERIMDEFLATFTETGEQ</sequence>
<keyword evidence="3" id="KW-1185">Reference proteome</keyword>
<organism evidence="2 3">
    <name type="scientific">Glarea lozoyensis (strain ATCC 20868 / MF5171)</name>
    <dbReference type="NCBI Taxonomy" id="1116229"/>
    <lineage>
        <taxon>Eukaryota</taxon>
        <taxon>Fungi</taxon>
        <taxon>Dikarya</taxon>
        <taxon>Ascomycota</taxon>
        <taxon>Pezizomycotina</taxon>
        <taxon>Leotiomycetes</taxon>
        <taxon>Helotiales</taxon>
        <taxon>Helotiaceae</taxon>
        <taxon>Glarea</taxon>
    </lineage>
</organism>
<dbReference type="KEGG" id="glz:GLAREA_10775"/>
<gene>
    <name evidence="2" type="ORF">GLAREA_10775</name>
</gene>
<protein>
    <recommendedName>
        <fullName evidence="4">Fungal N-terminal domain-containing protein</fullName>
    </recommendedName>
</protein>
<feature type="compositionally biased region" description="Basic and acidic residues" evidence="1">
    <location>
        <begin position="582"/>
        <end position="598"/>
    </location>
</feature>
<feature type="compositionally biased region" description="Acidic residues" evidence="1">
    <location>
        <begin position="609"/>
        <end position="621"/>
    </location>
</feature>
<evidence type="ECO:0000313" key="3">
    <source>
        <dbReference type="Proteomes" id="UP000016922"/>
    </source>
</evidence>
<dbReference type="HOGENOM" id="CLU_427017_0_0_1"/>
<dbReference type="AlphaFoldDB" id="S3DD98"/>
<feature type="region of interest" description="Disordered" evidence="1">
    <location>
        <begin position="242"/>
        <end position="277"/>
    </location>
</feature>
<feature type="compositionally biased region" description="Basic and acidic residues" evidence="1">
    <location>
        <begin position="245"/>
        <end position="263"/>
    </location>
</feature>
<feature type="region of interest" description="Disordered" evidence="1">
    <location>
        <begin position="481"/>
        <end position="621"/>
    </location>
</feature>
<evidence type="ECO:0008006" key="4">
    <source>
        <dbReference type="Google" id="ProtNLM"/>
    </source>
</evidence>
<proteinExistence type="predicted"/>
<name>S3DD98_GLAL2</name>
<reference evidence="2 3" key="1">
    <citation type="journal article" date="2013" name="BMC Genomics">
        <title>Genomics-driven discovery of the pneumocandin biosynthetic gene cluster in the fungus Glarea lozoyensis.</title>
        <authorList>
            <person name="Chen L."/>
            <person name="Yue Q."/>
            <person name="Zhang X."/>
            <person name="Xiang M."/>
            <person name="Wang C."/>
            <person name="Li S."/>
            <person name="Che Y."/>
            <person name="Ortiz-Lopez F.J."/>
            <person name="Bills G.F."/>
            <person name="Liu X."/>
            <person name="An Z."/>
        </authorList>
    </citation>
    <scope>NUCLEOTIDE SEQUENCE [LARGE SCALE GENOMIC DNA]</scope>
    <source>
        <strain evidence="3">ATCC 20868 / MF5171</strain>
    </source>
</reference>
<dbReference type="PANTHER" id="PTHR36167">
    <property type="entry name" value="C2H2 FINGER DOMAIN TRANSCRIPTION FACTOR (EUROFUNG)-RELATED"/>
    <property type="match status" value="1"/>
</dbReference>
<feature type="compositionally biased region" description="Basic residues" evidence="1">
    <location>
        <begin position="572"/>
        <end position="581"/>
    </location>
</feature>
<evidence type="ECO:0000313" key="2">
    <source>
        <dbReference type="EMBL" id="EPE35079.1"/>
    </source>
</evidence>